<dbReference type="EMBL" id="GL871567">
    <property type="protein sequence ID" value="EGC28676.1"/>
    <property type="molecule type" value="Genomic_DNA"/>
</dbReference>
<gene>
    <name evidence="1" type="ORF">DICPUDRAFT_43962</name>
</gene>
<dbReference type="eggNOG" id="ENOG502RI03">
    <property type="taxonomic scope" value="Eukaryota"/>
</dbReference>
<sequence>PLILTRIGGLNNEYRSLEIDSLTGYFFNQANHKGKLSPDELKVIQNILDNESFKALKPKYLNPMDVMTSYRYTISYQKKSVGTTIDITTDYPKFLDPLFTIFELYSS</sequence>
<dbReference type="KEGG" id="dpp:DICPUDRAFT_43962"/>
<reference evidence="2" key="1">
    <citation type="journal article" date="2011" name="Genome Biol.">
        <title>Comparative genomics of the social amoebae Dictyostelium discoideum and Dictyostelium purpureum.</title>
        <authorList>
            <consortium name="US DOE Joint Genome Institute (JGI-PGF)"/>
            <person name="Sucgang R."/>
            <person name="Kuo A."/>
            <person name="Tian X."/>
            <person name="Salerno W."/>
            <person name="Parikh A."/>
            <person name="Feasley C.L."/>
            <person name="Dalin E."/>
            <person name="Tu H."/>
            <person name="Huang E."/>
            <person name="Barry K."/>
            <person name="Lindquist E."/>
            <person name="Shapiro H."/>
            <person name="Bruce D."/>
            <person name="Schmutz J."/>
            <person name="Salamov A."/>
            <person name="Fey P."/>
            <person name="Gaudet P."/>
            <person name="Anjard C."/>
            <person name="Babu M.M."/>
            <person name="Basu S."/>
            <person name="Bushmanova Y."/>
            <person name="van der Wel H."/>
            <person name="Katoh-Kurasawa M."/>
            <person name="Dinh C."/>
            <person name="Coutinho P.M."/>
            <person name="Saito T."/>
            <person name="Elias M."/>
            <person name="Schaap P."/>
            <person name="Kay R.R."/>
            <person name="Henrissat B."/>
            <person name="Eichinger L."/>
            <person name="Rivero F."/>
            <person name="Putnam N.H."/>
            <person name="West C.M."/>
            <person name="Loomis W.F."/>
            <person name="Chisholm R.L."/>
            <person name="Shaulsky G."/>
            <person name="Strassmann J.E."/>
            <person name="Queller D.C."/>
            <person name="Kuspa A."/>
            <person name="Grigoriev I.V."/>
        </authorList>
    </citation>
    <scope>NUCLEOTIDE SEQUENCE [LARGE SCALE GENOMIC DNA]</scope>
    <source>
        <strain evidence="2">QSDP1</strain>
    </source>
</reference>
<keyword evidence="2" id="KW-1185">Reference proteome</keyword>
<dbReference type="OrthoDB" id="15547at2759"/>
<dbReference type="Proteomes" id="UP000001064">
    <property type="component" value="Unassembled WGS sequence"/>
</dbReference>
<organism evidence="1 2">
    <name type="scientific">Dictyostelium purpureum</name>
    <name type="common">Slime mold</name>
    <dbReference type="NCBI Taxonomy" id="5786"/>
    <lineage>
        <taxon>Eukaryota</taxon>
        <taxon>Amoebozoa</taxon>
        <taxon>Evosea</taxon>
        <taxon>Eumycetozoa</taxon>
        <taxon>Dictyostelia</taxon>
        <taxon>Dictyosteliales</taxon>
        <taxon>Dictyosteliaceae</taxon>
        <taxon>Dictyostelium</taxon>
    </lineage>
</organism>
<dbReference type="AlphaFoldDB" id="F1A555"/>
<feature type="non-terminal residue" evidence="1">
    <location>
        <position position="1"/>
    </location>
</feature>
<evidence type="ECO:0000313" key="2">
    <source>
        <dbReference type="Proteomes" id="UP000001064"/>
    </source>
</evidence>
<dbReference type="RefSeq" id="XP_003294800.1">
    <property type="nucleotide sequence ID" value="XM_003294752.1"/>
</dbReference>
<dbReference type="VEuPathDB" id="AmoebaDB:DICPUDRAFT_43962"/>
<dbReference type="OMA" id="NQANHKG"/>
<dbReference type="InParanoid" id="F1A555"/>
<evidence type="ECO:0000313" key="1">
    <source>
        <dbReference type="EMBL" id="EGC28676.1"/>
    </source>
</evidence>
<name>F1A555_DICPU</name>
<accession>F1A555</accession>
<proteinExistence type="predicted"/>
<dbReference type="GeneID" id="10510447"/>
<dbReference type="FunCoup" id="F1A555">
    <property type="interactions" value="743"/>
</dbReference>
<protein>
    <submittedName>
        <fullName evidence="1">Uncharacterized protein</fullName>
    </submittedName>
</protein>